<gene>
    <name evidence="1" type="ORF">LMANV2_720005</name>
</gene>
<proteinExistence type="predicted"/>
<accession>A0AAQ1P111</accession>
<evidence type="ECO:0000313" key="1">
    <source>
        <dbReference type="EMBL" id="SOR63533.1"/>
    </source>
</evidence>
<sequence length="78" mass="9342">MKFTMIYLNRQSLSIIQIQTKIYSDLSSRGKDLGSFSVERVVPTKLLHRLYFSLRYDIGNFPRFRSYCNFLKGNLLWR</sequence>
<organism evidence="1 2">
    <name type="scientific">Leptospira interrogans serovar Manilae</name>
    <dbReference type="NCBI Taxonomy" id="214675"/>
    <lineage>
        <taxon>Bacteria</taxon>
        <taxon>Pseudomonadati</taxon>
        <taxon>Spirochaetota</taxon>
        <taxon>Spirochaetia</taxon>
        <taxon>Leptospirales</taxon>
        <taxon>Leptospiraceae</taxon>
        <taxon>Leptospira</taxon>
    </lineage>
</organism>
<name>A0AAQ1P111_LEPIR</name>
<comment type="caution">
    <text evidence="1">The sequence shown here is derived from an EMBL/GenBank/DDBJ whole genome shotgun (WGS) entry which is preliminary data.</text>
</comment>
<protein>
    <submittedName>
        <fullName evidence="1">Uncharacterized protein</fullName>
    </submittedName>
</protein>
<evidence type="ECO:0000313" key="2">
    <source>
        <dbReference type="Proteomes" id="UP000234460"/>
    </source>
</evidence>
<dbReference type="AlphaFoldDB" id="A0AAQ1P111"/>
<dbReference type="EMBL" id="OEJX01000070">
    <property type="protein sequence ID" value="SOR63533.1"/>
    <property type="molecule type" value="Genomic_DNA"/>
</dbReference>
<reference evidence="1 2" key="1">
    <citation type="submission" date="2017-11" db="EMBL/GenBank/DDBJ databases">
        <authorList>
            <person name="Lechat P."/>
        </authorList>
    </citation>
    <scope>NUCLEOTIDE SEQUENCE [LARGE SCALE GENOMIC DNA]</scope>
    <source>
        <strain evidence="1">L495</strain>
    </source>
</reference>
<dbReference type="Proteomes" id="UP000234460">
    <property type="component" value="Chromosome LMANV2"/>
</dbReference>